<protein>
    <submittedName>
        <fullName evidence="2">Uncharacterized protein</fullName>
    </submittedName>
</protein>
<dbReference type="Gene3D" id="1.25.40.10">
    <property type="entry name" value="Tetratricopeptide repeat domain"/>
    <property type="match status" value="1"/>
</dbReference>
<dbReference type="Pfam" id="PF13414">
    <property type="entry name" value="TPR_11"/>
    <property type="match status" value="1"/>
</dbReference>
<evidence type="ECO:0000313" key="3">
    <source>
        <dbReference type="Proteomes" id="UP000248079"/>
    </source>
</evidence>
<dbReference type="AlphaFoldDB" id="A0A2V3ZVE3"/>
<keyword evidence="3" id="KW-1185">Reference proteome</keyword>
<dbReference type="EMBL" id="QFLI01000007">
    <property type="protein sequence ID" value="PXX98849.1"/>
    <property type="molecule type" value="Genomic_DNA"/>
</dbReference>
<dbReference type="InterPro" id="IPR019734">
    <property type="entry name" value="TPR_rpt"/>
</dbReference>
<organism evidence="2 3">
    <name type="scientific">Marinifilum breve</name>
    <dbReference type="NCBI Taxonomy" id="2184082"/>
    <lineage>
        <taxon>Bacteria</taxon>
        <taxon>Pseudomonadati</taxon>
        <taxon>Bacteroidota</taxon>
        <taxon>Bacteroidia</taxon>
        <taxon>Marinilabiliales</taxon>
        <taxon>Marinifilaceae</taxon>
    </lineage>
</organism>
<sequence>MSKEVEKLMVEATELAKAEKYEAAIEKYKSVLELDAKNTEAQFQIGELYHQMGNLPEALSAYLHTTDLDSEHKKANVKIEMIKSIMDFFNPDLYNP</sequence>
<dbReference type="SMART" id="SM00028">
    <property type="entry name" value="TPR"/>
    <property type="match status" value="2"/>
</dbReference>
<evidence type="ECO:0000313" key="2">
    <source>
        <dbReference type="EMBL" id="PXX98849.1"/>
    </source>
</evidence>
<evidence type="ECO:0000256" key="1">
    <source>
        <dbReference type="PROSITE-ProRule" id="PRU00339"/>
    </source>
</evidence>
<dbReference type="Proteomes" id="UP000248079">
    <property type="component" value="Unassembled WGS sequence"/>
</dbReference>
<feature type="repeat" description="TPR" evidence="1">
    <location>
        <begin position="39"/>
        <end position="72"/>
    </location>
</feature>
<dbReference type="PROSITE" id="PS50005">
    <property type="entry name" value="TPR"/>
    <property type="match status" value="1"/>
</dbReference>
<keyword evidence="1" id="KW-0802">TPR repeat</keyword>
<gene>
    <name evidence="2" type="ORF">DF185_15855</name>
</gene>
<accession>A0A2V3ZVE3</accession>
<dbReference type="InterPro" id="IPR011990">
    <property type="entry name" value="TPR-like_helical_dom_sf"/>
</dbReference>
<reference evidence="2 3" key="1">
    <citation type="submission" date="2018-05" db="EMBL/GenBank/DDBJ databases">
        <title>Marinifilum breve JC075T sp. nov., a marine bacterium isolated from Yongle Blue Hole in the South China Sea.</title>
        <authorList>
            <person name="Fu T."/>
        </authorList>
    </citation>
    <scope>NUCLEOTIDE SEQUENCE [LARGE SCALE GENOMIC DNA]</scope>
    <source>
        <strain evidence="2 3">JC075</strain>
    </source>
</reference>
<name>A0A2V3ZVE3_9BACT</name>
<dbReference type="OrthoDB" id="1122525at2"/>
<comment type="caution">
    <text evidence="2">The sequence shown here is derived from an EMBL/GenBank/DDBJ whole genome shotgun (WGS) entry which is preliminary data.</text>
</comment>
<proteinExistence type="predicted"/>
<dbReference type="RefSeq" id="WP_110361740.1">
    <property type="nucleotide sequence ID" value="NZ_QFLI01000007.1"/>
</dbReference>
<dbReference type="SUPFAM" id="SSF48452">
    <property type="entry name" value="TPR-like"/>
    <property type="match status" value="1"/>
</dbReference>